<evidence type="ECO:0000256" key="1">
    <source>
        <dbReference type="SAM" id="SignalP"/>
    </source>
</evidence>
<organism evidence="2 3">
    <name type="scientific">Undibacterium hunanense</name>
    <dbReference type="NCBI Taxonomy" id="2762292"/>
    <lineage>
        <taxon>Bacteria</taxon>
        <taxon>Pseudomonadati</taxon>
        <taxon>Pseudomonadota</taxon>
        <taxon>Betaproteobacteria</taxon>
        <taxon>Burkholderiales</taxon>
        <taxon>Oxalobacteraceae</taxon>
        <taxon>Undibacterium</taxon>
    </lineage>
</organism>
<sequence length="158" mass="17640">MIKKKLVYSCLLVAINILFLLPAYADQYGKLAGSYRLVSDLTTNPDGTVFECGKNRDGSIFQCQTVKGKIQIEALPDHSYVYLEAYTVKGVGTMGNLGNYQLKQDKIAESTYTTGGLYCCSSSLKQLTLDNDTLKRQTEGPNFKRTTVWKRENTELIS</sequence>
<evidence type="ECO:0008006" key="4">
    <source>
        <dbReference type="Google" id="ProtNLM"/>
    </source>
</evidence>
<gene>
    <name evidence="2" type="ORF">H8L32_09095</name>
</gene>
<feature type="chain" id="PRO_5045246246" description="DUF2147 domain-containing protein" evidence="1">
    <location>
        <begin position="26"/>
        <end position="158"/>
    </location>
</feature>
<reference evidence="2 3" key="1">
    <citation type="submission" date="2020-08" db="EMBL/GenBank/DDBJ databases">
        <title>Novel species isolated from subtropical streams in China.</title>
        <authorList>
            <person name="Lu H."/>
        </authorList>
    </citation>
    <scope>NUCLEOTIDE SEQUENCE [LARGE SCALE GENOMIC DNA]</scope>
    <source>
        <strain evidence="2 3">CY18W</strain>
    </source>
</reference>
<keyword evidence="3" id="KW-1185">Reference proteome</keyword>
<evidence type="ECO:0000313" key="3">
    <source>
        <dbReference type="Proteomes" id="UP000650424"/>
    </source>
</evidence>
<keyword evidence="1" id="KW-0732">Signal</keyword>
<dbReference type="EMBL" id="JACOGF010000004">
    <property type="protein sequence ID" value="MBC3917626.1"/>
    <property type="molecule type" value="Genomic_DNA"/>
</dbReference>
<name>A0ABR6ZP06_9BURK</name>
<feature type="signal peptide" evidence="1">
    <location>
        <begin position="1"/>
        <end position="25"/>
    </location>
</feature>
<protein>
    <recommendedName>
        <fullName evidence="4">DUF2147 domain-containing protein</fullName>
    </recommendedName>
</protein>
<dbReference type="RefSeq" id="WP_186946880.1">
    <property type="nucleotide sequence ID" value="NZ_JACOGF010000004.1"/>
</dbReference>
<dbReference type="Proteomes" id="UP000650424">
    <property type="component" value="Unassembled WGS sequence"/>
</dbReference>
<accession>A0ABR6ZP06</accession>
<proteinExistence type="predicted"/>
<comment type="caution">
    <text evidence="2">The sequence shown here is derived from an EMBL/GenBank/DDBJ whole genome shotgun (WGS) entry which is preliminary data.</text>
</comment>
<evidence type="ECO:0000313" key="2">
    <source>
        <dbReference type="EMBL" id="MBC3917626.1"/>
    </source>
</evidence>